<keyword evidence="5 9" id="KW-0812">Transmembrane</keyword>
<keyword evidence="3" id="KW-0813">Transport</keyword>
<feature type="transmembrane region" description="Helical" evidence="9">
    <location>
        <begin position="194"/>
        <end position="213"/>
    </location>
</feature>
<evidence type="ECO:0000256" key="4">
    <source>
        <dbReference type="ARBA" id="ARBA00022553"/>
    </source>
</evidence>
<dbReference type="PANTHER" id="PTHR11654">
    <property type="entry name" value="OLIGOPEPTIDE TRANSPORTER-RELATED"/>
    <property type="match status" value="1"/>
</dbReference>
<evidence type="ECO:0000313" key="11">
    <source>
        <dbReference type="Proteomes" id="UP000729402"/>
    </source>
</evidence>
<evidence type="ECO:0000256" key="2">
    <source>
        <dbReference type="ARBA" id="ARBA00005982"/>
    </source>
</evidence>
<feature type="transmembrane region" description="Helical" evidence="9">
    <location>
        <begin position="347"/>
        <end position="367"/>
    </location>
</feature>
<feature type="transmembrane region" description="Helical" evidence="9">
    <location>
        <begin position="387"/>
        <end position="408"/>
    </location>
</feature>
<organism evidence="10 11">
    <name type="scientific">Zizania palustris</name>
    <name type="common">Northern wild rice</name>
    <dbReference type="NCBI Taxonomy" id="103762"/>
    <lineage>
        <taxon>Eukaryota</taxon>
        <taxon>Viridiplantae</taxon>
        <taxon>Streptophyta</taxon>
        <taxon>Embryophyta</taxon>
        <taxon>Tracheophyta</taxon>
        <taxon>Spermatophyta</taxon>
        <taxon>Magnoliopsida</taxon>
        <taxon>Liliopsida</taxon>
        <taxon>Poales</taxon>
        <taxon>Poaceae</taxon>
        <taxon>BOP clade</taxon>
        <taxon>Oryzoideae</taxon>
        <taxon>Oryzeae</taxon>
        <taxon>Zizaniinae</taxon>
        <taxon>Zizania</taxon>
    </lineage>
</organism>
<protein>
    <recommendedName>
        <fullName evidence="12">Protein NRT1/ PTR FAMILY 5.10</fullName>
    </recommendedName>
</protein>
<feature type="transmembrane region" description="Helical" evidence="9">
    <location>
        <begin position="219"/>
        <end position="239"/>
    </location>
</feature>
<comment type="subcellular location">
    <subcellularLocation>
        <location evidence="1">Membrane</location>
        <topology evidence="1">Multi-pass membrane protein</topology>
    </subcellularLocation>
</comment>
<reference evidence="10" key="2">
    <citation type="submission" date="2021-02" db="EMBL/GenBank/DDBJ databases">
        <authorList>
            <person name="Kimball J.A."/>
            <person name="Haas M.W."/>
            <person name="Macchietto M."/>
            <person name="Kono T."/>
            <person name="Duquette J."/>
            <person name="Shao M."/>
        </authorList>
    </citation>
    <scope>NUCLEOTIDE SEQUENCE</scope>
    <source>
        <tissue evidence="10">Fresh leaf tissue</tissue>
    </source>
</reference>
<dbReference type="AlphaFoldDB" id="A0A8J5SLY9"/>
<evidence type="ECO:0000256" key="8">
    <source>
        <dbReference type="SAM" id="MobiDB-lite"/>
    </source>
</evidence>
<feature type="region of interest" description="Disordered" evidence="8">
    <location>
        <begin position="1"/>
        <end position="25"/>
    </location>
</feature>
<comment type="similarity">
    <text evidence="2">Belongs to the major facilitator superfamily. Proton-dependent oligopeptide transporter (POT/PTR) (TC 2.A.17) family.</text>
</comment>
<dbReference type="GO" id="GO:0006857">
    <property type="term" value="P:oligopeptide transport"/>
    <property type="evidence" value="ECO:0007669"/>
    <property type="project" value="InterPro"/>
</dbReference>
<dbReference type="GO" id="GO:0009705">
    <property type="term" value="C:plant-type vacuole membrane"/>
    <property type="evidence" value="ECO:0007669"/>
    <property type="project" value="UniProtKB-ARBA"/>
</dbReference>
<keyword evidence="6 9" id="KW-1133">Transmembrane helix</keyword>
<dbReference type="OrthoDB" id="8904098at2759"/>
<feature type="transmembrane region" description="Helical" evidence="9">
    <location>
        <begin position="516"/>
        <end position="535"/>
    </location>
</feature>
<dbReference type="InterPro" id="IPR018456">
    <property type="entry name" value="PTR2_symporter_CS"/>
</dbReference>
<dbReference type="EMBL" id="JAAALK010000284">
    <property type="protein sequence ID" value="KAG8068549.1"/>
    <property type="molecule type" value="Genomic_DNA"/>
</dbReference>
<keyword evidence="7 9" id="KW-0472">Membrane</keyword>
<dbReference type="GO" id="GO:0080054">
    <property type="term" value="F:low-affinity nitrate transmembrane transporter activity"/>
    <property type="evidence" value="ECO:0007669"/>
    <property type="project" value="UniProtKB-ARBA"/>
</dbReference>
<gene>
    <name evidence="10" type="ORF">GUJ93_ZPchr0005g14850</name>
</gene>
<keyword evidence="4" id="KW-0597">Phosphoprotein</keyword>
<proteinExistence type="inferred from homology"/>
<keyword evidence="11" id="KW-1185">Reference proteome</keyword>
<reference evidence="10" key="1">
    <citation type="journal article" date="2021" name="bioRxiv">
        <title>Whole Genome Assembly and Annotation of Northern Wild Rice, Zizania palustris L., Supports a Whole Genome Duplication in the Zizania Genus.</title>
        <authorList>
            <person name="Haas M."/>
            <person name="Kono T."/>
            <person name="Macchietto M."/>
            <person name="Millas R."/>
            <person name="McGilp L."/>
            <person name="Shao M."/>
            <person name="Duquette J."/>
            <person name="Hirsch C.N."/>
            <person name="Kimball J."/>
        </authorList>
    </citation>
    <scope>NUCLEOTIDE SEQUENCE</scope>
    <source>
        <tissue evidence="10">Fresh leaf tissue</tissue>
    </source>
</reference>
<feature type="transmembrane region" description="Helical" evidence="9">
    <location>
        <begin position="102"/>
        <end position="122"/>
    </location>
</feature>
<evidence type="ECO:0000256" key="9">
    <source>
        <dbReference type="SAM" id="Phobius"/>
    </source>
</evidence>
<evidence type="ECO:0000313" key="10">
    <source>
        <dbReference type="EMBL" id="KAG8068549.1"/>
    </source>
</evidence>
<dbReference type="Pfam" id="PF00854">
    <property type="entry name" value="PTR2"/>
    <property type="match status" value="1"/>
</dbReference>
<feature type="transmembrane region" description="Helical" evidence="9">
    <location>
        <begin position="440"/>
        <end position="459"/>
    </location>
</feature>
<dbReference type="Proteomes" id="UP000729402">
    <property type="component" value="Unassembled WGS sequence"/>
</dbReference>
<name>A0A8J5SLY9_ZIZPA</name>
<evidence type="ECO:0000256" key="7">
    <source>
        <dbReference type="ARBA" id="ARBA00023136"/>
    </source>
</evidence>
<evidence type="ECO:0008006" key="12">
    <source>
        <dbReference type="Google" id="ProtNLM"/>
    </source>
</evidence>
<evidence type="ECO:0000256" key="6">
    <source>
        <dbReference type="ARBA" id="ARBA00022989"/>
    </source>
</evidence>
<feature type="transmembrane region" description="Helical" evidence="9">
    <location>
        <begin position="76"/>
        <end position="96"/>
    </location>
</feature>
<sequence length="549" mass="58550">MAVSHLPPGTAASEPGSGPADPLLPGRRAASTGGWTSAMFIIWVEMAERFASYGITANLINYVTGPLGETTAAAAVALNVWAGAGSMLPLLAAAVADSWLGRYRTIVVSSILGIVGMGLLALSSTFASSQSQQCSDGRGLCRPSSLQKAFFYVSLYLVAIAQSGHKPCVQSFGTDQFDATDPGESSSRSSFFNWWYLGVCASGIVTVVLMSYVQDNVSWSIGFGVPCMAMLFALVVFLLGTPMYRFYDGESGGAHGEVVGTFSLVGKAAVRAWRKRSRKGRAAFVEECAENDVLEEEEEEVRGLTRMFPIWATCMLYGVVSAQPSTLFTKQAATLDRRIGTSSSFQVPPAALQSFLGVSIVTGVLLYDRVLVPLARRVTGIATGITTLQRIGVGIALSLAALVVAALVEMKRLSAARDAGVVDKPGAAVPMSLWWIVPQYVVLGAADVFTIVGMQEFFYDQMPVALKTLGLALYVSVLGVGSLISSFLISAIDGVTRRNGGTSWFADDLNRGHLDYFFLLLAALTVLELTAYIYFATSYVYRGKGFNAH</sequence>
<feature type="transmembrane region" description="Helical" evidence="9">
    <location>
        <begin position="471"/>
        <end position="495"/>
    </location>
</feature>
<evidence type="ECO:0000256" key="3">
    <source>
        <dbReference type="ARBA" id="ARBA00022448"/>
    </source>
</evidence>
<comment type="caution">
    <text evidence="10">The sequence shown here is derived from an EMBL/GenBank/DDBJ whole genome shotgun (WGS) entry which is preliminary data.</text>
</comment>
<evidence type="ECO:0000256" key="1">
    <source>
        <dbReference type="ARBA" id="ARBA00004141"/>
    </source>
</evidence>
<dbReference type="InterPro" id="IPR000109">
    <property type="entry name" value="POT_fam"/>
</dbReference>
<dbReference type="FunFam" id="1.20.1250.20:FF:000147">
    <property type="entry name" value="Protein NRT1/ PTR family 5.10"/>
    <property type="match status" value="1"/>
</dbReference>
<dbReference type="PROSITE" id="PS01022">
    <property type="entry name" value="PTR2_1"/>
    <property type="match status" value="1"/>
</dbReference>
<evidence type="ECO:0000256" key="5">
    <source>
        <dbReference type="ARBA" id="ARBA00022692"/>
    </source>
</evidence>
<accession>A0A8J5SLY9</accession>